<reference evidence="4" key="1">
    <citation type="submission" date="2022-11" db="UniProtKB">
        <authorList>
            <consortium name="WormBaseParasite"/>
        </authorList>
    </citation>
    <scope>IDENTIFICATION</scope>
</reference>
<feature type="compositionally biased region" description="Polar residues" evidence="1">
    <location>
        <begin position="291"/>
        <end position="301"/>
    </location>
</feature>
<evidence type="ECO:0000256" key="2">
    <source>
        <dbReference type="SAM" id="Phobius"/>
    </source>
</evidence>
<dbReference type="Pfam" id="PF15766">
    <property type="entry name" value="DUF4695"/>
    <property type="match status" value="1"/>
</dbReference>
<accession>A0A914WMF3</accession>
<evidence type="ECO:0000256" key="1">
    <source>
        <dbReference type="SAM" id="MobiDB-lite"/>
    </source>
</evidence>
<feature type="region of interest" description="Disordered" evidence="1">
    <location>
        <begin position="170"/>
        <end position="230"/>
    </location>
</feature>
<dbReference type="InterPro" id="IPR031521">
    <property type="entry name" value="DUF4695"/>
</dbReference>
<keyword evidence="2" id="KW-1133">Transmembrane helix</keyword>
<keyword evidence="3" id="KW-1185">Reference proteome</keyword>
<dbReference type="Proteomes" id="UP000887566">
    <property type="component" value="Unplaced"/>
</dbReference>
<evidence type="ECO:0000313" key="3">
    <source>
        <dbReference type="Proteomes" id="UP000887566"/>
    </source>
</evidence>
<keyword evidence="2" id="KW-0472">Membrane</keyword>
<feature type="transmembrane region" description="Helical" evidence="2">
    <location>
        <begin position="57"/>
        <end position="76"/>
    </location>
</feature>
<dbReference type="AlphaFoldDB" id="A0A914WMF3"/>
<proteinExistence type="predicted"/>
<evidence type="ECO:0000313" key="4">
    <source>
        <dbReference type="WBParaSite" id="PSAMB.scaffold428size51616.g5809.t1"/>
    </source>
</evidence>
<protein>
    <submittedName>
        <fullName evidence="4">Uncharacterized protein</fullName>
    </submittedName>
</protein>
<keyword evidence="2" id="KW-0812">Transmembrane</keyword>
<name>A0A914WMF3_9BILA</name>
<feature type="region of interest" description="Disordered" evidence="1">
    <location>
        <begin position="289"/>
        <end position="312"/>
    </location>
</feature>
<sequence>MRRLGYIKEGPQSFPGARRPTTAQLIHVSEAALGAGGGRVTLSLCVRRLPRALSRSAAASGGCSIVFFAPIVGIYYHHHYRRRRHISKTANNPPTSRHIRDILVPVFVAPCRRRQSVTSTRSLDCGDSLPAPTVTAATASSYVRRRPVLQPVDRRVMIKMVNVNVRWLQQSSPKAHSVPPSFKDSPYPRPLVEPLFHHQSPAKTTTALLSPEAHPASKRSRDRRSDERYKTMPITFEEISEVDEEAVAAVDEQQRSSAAKELGGRSPYSLNAQDDWFFVPPRPARLLGCYSPQNSRSTPRLNRSFDLGTMPKRKRSGGSLEYLGADLLSLPSIPEAVTPISPNPRHHRGVDDDDSCDVGEVEDDNTAEFVDVEQLHVVPHHQPRNIFCSSFNEEQELDFDRRLST</sequence>
<organism evidence="3 4">
    <name type="scientific">Plectus sambesii</name>
    <dbReference type="NCBI Taxonomy" id="2011161"/>
    <lineage>
        <taxon>Eukaryota</taxon>
        <taxon>Metazoa</taxon>
        <taxon>Ecdysozoa</taxon>
        <taxon>Nematoda</taxon>
        <taxon>Chromadorea</taxon>
        <taxon>Plectida</taxon>
        <taxon>Plectina</taxon>
        <taxon>Plectoidea</taxon>
        <taxon>Plectidae</taxon>
        <taxon>Plectus</taxon>
    </lineage>
</organism>
<dbReference type="WBParaSite" id="PSAMB.scaffold428size51616.g5809.t1">
    <property type="protein sequence ID" value="PSAMB.scaffold428size51616.g5809.t1"/>
    <property type="gene ID" value="PSAMB.scaffold428size51616.g5809"/>
</dbReference>